<organism evidence="3 4">
    <name type="scientific">Eiseniibacteriota bacterium</name>
    <dbReference type="NCBI Taxonomy" id="2212470"/>
    <lineage>
        <taxon>Bacteria</taxon>
        <taxon>Candidatus Eiseniibacteriota</taxon>
    </lineage>
</organism>
<dbReference type="InterPro" id="IPR036105">
    <property type="entry name" value="DiNase_FeMo-co_biosyn_sf"/>
</dbReference>
<dbReference type="EMBL" id="JAGQHS010000032">
    <property type="protein sequence ID" value="MCA9755785.1"/>
    <property type="molecule type" value="Genomic_DNA"/>
</dbReference>
<dbReference type="Gene3D" id="3.30.420.130">
    <property type="entry name" value="Dinitrogenase iron-molybdenum cofactor biosynthesis domain"/>
    <property type="match status" value="1"/>
</dbReference>
<evidence type="ECO:0000256" key="1">
    <source>
        <dbReference type="SAM" id="MobiDB-lite"/>
    </source>
</evidence>
<reference evidence="3" key="2">
    <citation type="journal article" date="2021" name="Microbiome">
        <title>Successional dynamics and alternative stable states in a saline activated sludge microbial community over 9 years.</title>
        <authorList>
            <person name="Wang Y."/>
            <person name="Ye J."/>
            <person name="Ju F."/>
            <person name="Liu L."/>
            <person name="Boyd J.A."/>
            <person name="Deng Y."/>
            <person name="Parks D.H."/>
            <person name="Jiang X."/>
            <person name="Yin X."/>
            <person name="Woodcroft B.J."/>
            <person name="Tyson G.W."/>
            <person name="Hugenholtz P."/>
            <person name="Polz M.F."/>
            <person name="Zhang T."/>
        </authorList>
    </citation>
    <scope>NUCLEOTIDE SEQUENCE</scope>
    <source>
        <strain evidence="3">HKST-UBA02</strain>
    </source>
</reference>
<dbReference type="Pfam" id="PF02579">
    <property type="entry name" value="Nitro_FeMo-Co"/>
    <property type="match status" value="1"/>
</dbReference>
<name>A0A956NAQ5_UNCEI</name>
<evidence type="ECO:0000313" key="4">
    <source>
        <dbReference type="Proteomes" id="UP000739538"/>
    </source>
</evidence>
<protein>
    <submittedName>
        <fullName evidence="3">NifB/NifX family molybdenum-iron cluster-binding protein</fullName>
    </submittedName>
</protein>
<comment type="caution">
    <text evidence="3">The sequence shown here is derived from an EMBL/GenBank/DDBJ whole genome shotgun (WGS) entry which is preliminary data.</text>
</comment>
<proteinExistence type="predicted"/>
<evidence type="ECO:0000259" key="2">
    <source>
        <dbReference type="Pfam" id="PF02579"/>
    </source>
</evidence>
<dbReference type="SUPFAM" id="SSF53146">
    <property type="entry name" value="Nitrogenase accessory factor-like"/>
    <property type="match status" value="1"/>
</dbReference>
<dbReference type="AlphaFoldDB" id="A0A956NAQ5"/>
<reference evidence="3" key="1">
    <citation type="submission" date="2020-04" db="EMBL/GenBank/DDBJ databases">
        <authorList>
            <person name="Zhang T."/>
        </authorList>
    </citation>
    <scope>NUCLEOTIDE SEQUENCE</scope>
    <source>
        <strain evidence="3">HKST-UBA02</strain>
    </source>
</reference>
<dbReference type="InterPro" id="IPR003731">
    <property type="entry name" value="Di-Nase_FeMo-co_biosynth"/>
</dbReference>
<feature type="domain" description="Dinitrogenase iron-molybdenum cofactor biosynthesis" evidence="2">
    <location>
        <begin position="14"/>
        <end position="129"/>
    </location>
</feature>
<gene>
    <name evidence="3" type="ORF">KDA27_08290</name>
</gene>
<dbReference type="PANTHER" id="PTHR42983:SF1">
    <property type="entry name" value="IRON-MOLYBDENUM PROTEIN"/>
    <property type="match status" value="1"/>
</dbReference>
<sequence>MKICIPTEDNRGLDSRISGHVGRAPYHCIVDTVSESIEMRANGGQHREHDAVGTSSSCNDHSRSQHSPAGGRTAPQHMCDAGGRIRSYGVDAVLCSRIGSRARAALEEGGIAVFTVWGSTVGAALREAQSGQLRPLTNEICPGRHDGR</sequence>
<feature type="region of interest" description="Disordered" evidence="1">
    <location>
        <begin position="41"/>
        <end position="75"/>
    </location>
</feature>
<accession>A0A956NAQ5</accession>
<evidence type="ECO:0000313" key="3">
    <source>
        <dbReference type="EMBL" id="MCA9755785.1"/>
    </source>
</evidence>
<dbReference type="Proteomes" id="UP000739538">
    <property type="component" value="Unassembled WGS sequence"/>
</dbReference>
<dbReference type="PANTHER" id="PTHR42983">
    <property type="entry name" value="DINITROGENASE IRON-MOLYBDENUM COFACTOR PROTEIN-RELATED"/>
    <property type="match status" value="1"/>
</dbReference>